<dbReference type="GO" id="GO:0035438">
    <property type="term" value="F:cyclic-di-GMP binding"/>
    <property type="evidence" value="ECO:0007669"/>
    <property type="project" value="InterPro"/>
</dbReference>
<evidence type="ECO:0000313" key="2">
    <source>
        <dbReference type="EMBL" id="KIU28006.1"/>
    </source>
</evidence>
<dbReference type="SUPFAM" id="SSF141371">
    <property type="entry name" value="PilZ domain-like"/>
    <property type="match status" value="1"/>
</dbReference>
<feature type="domain" description="PilZ" evidence="1">
    <location>
        <begin position="9"/>
        <end position="86"/>
    </location>
</feature>
<sequence>MEPIPEPTREKRNSVIVRAIVMTADGRSRERRVRNLSRHGACIEHDNDLTTGATVLLHMGSMPDLVATVRWVSDRLAGLSFNELIDLDEARKPRGVGVTPRAGWIAELNNPYR</sequence>
<dbReference type="Proteomes" id="UP000033203">
    <property type="component" value="Unassembled WGS sequence"/>
</dbReference>
<dbReference type="InterPro" id="IPR009875">
    <property type="entry name" value="PilZ_domain"/>
</dbReference>
<evidence type="ECO:0000259" key="1">
    <source>
        <dbReference type="Pfam" id="PF07238"/>
    </source>
</evidence>
<dbReference type="AlphaFoldDB" id="A0A0D1MKI5"/>
<gene>
    <name evidence="2" type="ORF">SR41_09270</name>
</gene>
<name>A0A0D1MKI5_9SPHN</name>
<dbReference type="EMBL" id="JXTP01000036">
    <property type="protein sequence ID" value="KIU28006.1"/>
    <property type="molecule type" value="Genomic_DNA"/>
</dbReference>
<dbReference type="PATRIC" id="fig|1549858.7.peg.2493"/>
<accession>A0A0D1MKI5</accession>
<comment type="caution">
    <text evidence="2">The sequence shown here is derived from an EMBL/GenBank/DDBJ whole genome shotgun (WGS) entry which is preliminary data.</text>
</comment>
<reference evidence="2 3" key="1">
    <citation type="submission" date="2015-01" db="EMBL/GenBank/DDBJ databases">
        <title>Genome of Sphingomonas taxi strain 30a.</title>
        <authorList>
            <person name="Eevers N."/>
            <person name="Van Hamme J."/>
            <person name="Bottos E."/>
            <person name="Weyens N."/>
            <person name="Vangronsveld J."/>
        </authorList>
    </citation>
    <scope>NUCLEOTIDE SEQUENCE [LARGE SCALE GENOMIC DNA]</scope>
    <source>
        <strain evidence="2 3">30a</strain>
    </source>
</reference>
<evidence type="ECO:0000313" key="3">
    <source>
        <dbReference type="Proteomes" id="UP000033203"/>
    </source>
</evidence>
<organism evidence="2 3">
    <name type="scientific">Sphingomonas melonis</name>
    <dbReference type="NCBI Taxonomy" id="152682"/>
    <lineage>
        <taxon>Bacteria</taxon>
        <taxon>Pseudomonadati</taxon>
        <taxon>Pseudomonadota</taxon>
        <taxon>Alphaproteobacteria</taxon>
        <taxon>Sphingomonadales</taxon>
        <taxon>Sphingomonadaceae</taxon>
        <taxon>Sphingomonas</taxon>
    </lineage>
</organism>
<dbReference type="Pfam" id="PF07238">
    <property type="entry name" value="PilZ"/>
    <property type="match status" value="1"/>
</dbReference>
<protein>
    <recommendedName>
        <fullName evidence="1">PilZ domain-containing protein</fullName>
    </recommendedName>
</protein>
<proteinExistence type="predicted"/>